<reference evidence="1 2" key="1">
    <citation type="submission" date="2016-11" db="EMBL/GenBank/DDBJ databases">
        <title>Study of marine rhodopsin-containing bacteria.</title>
        <authorList>
            <person name="Yoshizawa S."/>
            <person name="Kumagai Y."/>
            <person name="Kogure K."/>
        </authorList>
    </citation>
    <scope>NUCLEOTIDE SEQUENCE [LARGE SCALE GENOMIC DNA]</scope>
    <source>
        <strain evidence="1 2">SAORIC-28</strain>
    </source>
</reference>
<dbReference type="EMBL" id="MQWD01000001">
    <property type="protein sequence ID" value="PAP75467.1"/>
    <property type="molecule type" value="Genomic_DNA"/>
</dbReference>
<dbReference type="Pfam" id="PF22668">
    <property type="entry name" value="DUF7009"/>
    <property type="match status" value="1"/>
</dbReference>
<accession>A0A271IWH9</accession>
<dbReference type="Proteomes" id="UP000216339">
    <property type="component" value="Unassembled WGS sequence"/>
</dbReference>
<dbReference type="AlphaFoldDB" id="A0A271IWH9"/>
<dbReference type="RefSeq" id="WP_095509100.1">
    <property type="nucleotide sequence ID" value="NZ_MQWD01000001.1"/>
</dbReference>
<protein>
    <submittedName>
        <fullName evidence="1">Uncharacterized protein</fullName>
    </submittedName>
</protein>
<sequence length="119" mass="13311">MKLRIQDDSIRLRLSHGDLQRLAEAGRVEAETRVAPGSSLVYRVQTADRADLGAELDGTTLTVFVPERWIVGWPDDERVGFEGTQDAGEGRQVALLVEKDFDCLHKRPDETDLFPHPNA</sequence>
<evidence type="ECO:0000313" key="2">
    <source>
        <dbReference type="Proteomes" id="UP000216339"/>
    </source>
</evidence>
<comment type="caution">
    <text evidence="1">The sequence shown here is derived from an EMBL/GenBank/DDBJ whole genome shotgun (WGS) entry which is preliminary data.</text>
</comment>
<organism evidence="1 2">
    <name type="scientific">Rubrivirga marina</name>
    <dbReference type="NCBI Taxonomy" id="1196024"/>
    <lineage>
        <taxon>Bacteria</taxon>
        <taxon>Pseudomonadati</taxon>
        <taxon>Rhodothermota</taxon>
        <taxon>Rhodothermia</taxon>
        <taxon>Rhodothermales</taxon>
        <taxon>Rubricoccaceae</taxon>
        <taxon>Rubrivirga</taxon>
    </lineage>
</organism>
<dbReference type="OrthoDB" id="7060517at2"/>
<gene>
    <name evidence="1" type="ORF">BSZ37_02905</name>
</gene>
<evidence type="ECO:0000313" key="1">
    <source>
        <dbReference type="EMBL" id="PAP75467.1"/>
    </source>
</evidence>
<proteinExistence type="predicted"/>
<keyword evidence="2" id="KW-1185">Reference proteome</keyword>
<name>A0A271IWH9_9BACT</name>
<dbReference type="InterPro" id="IPR053825">
    <property type="entry name" value="DUF7009"/>
</dbReference>